<dbReference type="EC" id="1.1.1.47" evidence="4"/>
<dbReference type="InterPro" id="IPR020904">
    <property type="entry name" value="Sc_DH/Rdtase_CS"/>
</dbReference>
<gene>
    <name evidence="4" type="ORF">KDL01_22320</name>
</gene>
<organism evidence="4 5">
    <name type="scientific">Actinospica durhamensis</name>
    <dbReference type="NCBI Taxonomy" id="1508375"/>
    <lineage>
        <taxon>Bacteria</taxon>
        <taxon>Bacillati</taxon>
        <taxon>Actinomycetota</taxon>
        <taxon>Actinomycetes</taxon>
        <taxon>Catenulisporales</taxon>
        <taxon>Actinospicaceae</taxon>
        <taxon>Actinospica</taxon>
    </lineage>
</organism>
<dbReference type="SUPFAM" id="SSF51735">
    <property type="entry name" value="NAD(P)-binding Rossmann-fold domains"/>
    <property type="match status" value="1"/>
</dbReference>
<dbReference type="RefSeq" id="WP_212530517.1">
    <property type="nucleotide sequence ID" value="NZ_JAGSOG010000121.1"/>
</dbReference>
<evidence type="ECO:0000256" key="1">
    <source>
        <dbReference type="ARBA" id="ARBA00006484"/>
    </source>
</evidence>
<dbReference type="EMBL" id="JAGSOG010000121">
    <property type="protein sequence ID" value="MBR7836028.1"/>
    <property type="molecule type" value="Genomic_DNA"/>
</dbReference>
<accession>A0A941ET67</accession>
<dbReference type="NCBIfam" id="NF005559">
    <property type="entry name" value="PRK07231.1"/>
    <property type="match status" value="1"/>
</dbReference>
<comment type="similarity">
    <text evidence="1">Belongs to the short-chain dehydrogenases/reductases (SDR) family.</text>
</comment>
<dbReference type="PRINTS" id="PR00080">
    <property type="entry name" value="SDRFAMILY"/>
</dbReference>
<dbReference type="PANTHER" id="PTHR42760:SF133">
    <property type="entry name" value="3-OXOACYL-[ACYL-CARRIER-PROTEIN] REDUCTASE"/>
    <property type="match status" value="1"/>
</dbReference>
<name>A0A941ET67_9ACTN</name>
<dbReference type="SMART" id="SM00822">
    <property type="entry name" value="PKS_KR"/>
    <property type="match status" value="1"/>
</dbReference>
<dbReference type="InterPro" id="IPR036291">
    <property type="entry name" value="NAD(P)-bd_dom_sf"/>
</dbReference>
<dbReference type="InterPro" id="IPR002347">
    <property type="entry name" value="SDR_fam"/>
</dbReference>
<evidence type="ECO:0000259" key="3">
    <source>
        <dbReference type="SMART" id="SM00822"/>
    </source>
</evidence>
<keyword evidence="5" id="KW-1185">Reference proteome</keyword>
<evidence type="ECO:0000313" key="5">
    <source>
        <dbReference type="Proteomes" id="UP000675781"/>
    </source>
</evidence>
<feature type="domain" description="Ketoreductase" evidence="3">
    <location>
        <begin position="9"/>
        <end position="196"/>
    </location>
</feature>
<protein>
    <submittedName>
        <fullName evidence="4">Glucose 1-dehydrogenase</fullName>
        <ecNumber evidence="4">1.1.1.47</ecNumber>
    </submittedName>
</protein>
<dbReference type="FunFam" id="3.40.50.720:FF:000084">
    <property type="entry name" value="Short-chain dehydrogenase reductase"/>
    <property type="match status" value="1"/>
</dbReference>
<comment type="caution">
    <text evidence="4">The sequence shown here is derived from an EMBL/GenBank/DDBJ whole genome shotgun (WGS) entry which is preliminary data.</text>
</comment>
<dbReference type="InterPro" id="IPR057326">
    <property type="entry name" value="KR_dom"/>
</dbReference>
<dbReference type="PRINTS" id="PR00081">
    <property type="entry name" value="GDHRDH"/>
</dbReference>
<dbReference type="PROSITE" id="PS00061">
    <property type="entry name" value="ADH_SHORT"/>
    <property type="match status" value="1"/>
</dbReference>
<keyword evidence="2 4" id="KW-0560">Oxidoreductase</keyword>
<reference evidence="4" key="1">
    <citation type="submission" date="2021-04" db="EMBL/GenBank/DDBJ databases">
        <title>Genome based classification of Actinospica acidithermotolerans sp. nov., an actinobacterium isolated from an Indonesian hot spring.</title>
        <authorList>
            <person name="Kusuma A.B."/>
            <person name="Putra K.E."/>
            <person name="Nafisah S."/>
            <person name="Loh J."/>
            <person name="Nouioui I."/>
            <person name="Goodfellow M."/>
        </authorList>
    </citation>
    <scope>NUCLEOTIDE SEQUENCE</scope>
    <source>
        <strain evidence="4">CSCA 57</strain>
    </source>
</reference>
<dbReference type="AlphaFoldDB" id="A0A941ET67"/>
<sequence length="257" mass="25708">MTVHTLTGRTALVTGGTRGIGRACALALAAAGAEVVLTGREARTAKAAAEAIAAETGATVTGMSLDVPENATSAETFECAESLLAEIAAEHGELDVLVANAGILRHTPMGLIDAADVQAMVAVNFVGSLAMLQAATASMRRRGGGSAVLISSVVGVLGGDMLAAYAATKAAIAAMARSAARDLGPEGIRVNAIAPGVIYTDMVSPAPREMLDATVARVPMRRVGRPEDVAGAAVFLASDAASYVTGHVLAVDGGMVL</sequence>
<dbReference type="Gene3D" id="3.40.50.720">
    <property type="entry name" value="NAD(P)-binding Rossmann-like Domain"/>
    <property type="match status" value="1"/>
</dbReference>
<dbReference type="GO" id="GO:0047936">
    <property type="term" value="F:glucose 1-dehydrogenase [NAD(P)+] activity"/>
    <property type="evidence" value="ECO:0007669"/>
    <property type="project" value="UniProtKB-EC"/>
</dbReference>
<dbReference type="Proteomes" id="UP000675781">
    <property type="component" value="Unassembled WGS sequence"/>
</dbReference>
<dbReference type="PANTHER" id="PTHR42760">
    <property type="entry name" value="SHORT-CHAIN DEHYDROGENASES/REDUCTASES FAMILY MEMBER"/>
    <property type="match status" value="1"/>
</dbReference>
<dbReference type="Pfam" id="PF13561">
    <property type="entry name" value="adh_short_C2"/>
    <property type="match status" value="1"/>
</dbReference>
<evidence type="ECO:0000256" key="2">
    <source>
        <dbReference type="ARBA" id="ARBA00023002"/>
    </source>
</evidence>
<evidence type="ECO:0000313" key="4">
    <source>
        <dbReference type="EMBL" id="MBR7836028.1"/>
    </source>
</evidence>
<proteinExistence type="inferred from homology"/>